<organism evidence="3 4">
    <name type="scientific">Streptomyces caeni</name>
    <dbReference type="NCBI Taxonomy" id="2307231"/>
    <lineage>
        <taxon>Bacteria</taxon>
        <taxon>Bacillati</taxon>
        <taxon>Actinomycetota</taxon>
        <taxon>Actinomycetes</taxon>
        <taxon>Kitasatosporales</taxon>
        <taxon>Streptomycetaceae</taxon>
        <taxon>Streptomyces</taxon>
    </lineage>
</organism>
<dbReference type="SUPFAM" id="SSF51395">
    <property type="entry name" value="FMN-linked oxidoreductases"/>
    <property type="match status" value="1"/>
</dbReference>
<evidence type="ECO:0000313" key="3">
    <source>
        <dbReference type="EMBL" id="MFD1662806.1"/>
    </source>
</evidence>
<feature type="domain" description="NADH:flavin oxidoreductase/NADH oxidase N-terminal" evidence="2">
    <location>
        <begin position="6"/>
        <end position="82"/>
    </location>
</feature>
<evidence type="ECO:0000259" key="2">
    <source>
        <dbReference type="Pfam" id="PF00724"/>
    </source>
</evidence>
<keyword evidence="4" id="KW-1185">Reference proteome</keyword>
<dbReference type="Gene3D" id="3.20.20.70">
    <property type="entry name" value="Aldolase class I"/>
    <property type="match status" value="1"/>
</dbReference>
<dbReference type="Pfam" id="PF00724">
    <property type="entry name" value="Oxidored_FMN"/>
    <property type="match status" value="1"/>
</dbReference>
<evidence type="ECO:0000256" key="1">
    <source>
        <dbReference type="SAM" id="MobiDB-lite"/>
    </source>
</evidence>
<dbReference type="RefSeq" id="WP_381091095.1">
    <property type="nucleotide sequence ID" value="NZ_JBHUDX010000105.1"/>
</dbReference>
<accession>A0ABW4J0Q3</accession>
<evidence type="ECO:0000313" key="4">
    <source>
        <dbReference type="Proteomes" id="UP001597261"/>
    </source>
</evidence>
<reference evidence="4" key="1">
    <citation type="journal article" date="2019" name="Int. J. Syst. Evol. Microbiol.">
        <title>The Global Catalogue of Microorganisms (GCM) 10K type strain sequencing project: providing services to taxonomists for standard genome sequencing and annotation.</title>
        <authorList>
            <consortium name="The Broad Institute Genomics Platform"/>
            <consortium name="The Broad Institute Genome Sequencing Center for Infectious Disease"/>
            <person name="Wu L."/>
            <person name="Ma J."/>
        </authorList>
    </citation>
    <scope>NUCLEOTIDE SEQUENCE [LARGE SCALE GENOMIC DNA]</scope>
    <source>
        <strain evidence="4">CGMCC 1.12470</strain>
    </source>
</reference>
<dbReference type="EMBL" id="JBHUDX010000105">
    <property type="protein sequence ID" value="MFD1662806.1"/>
    <property type="molecule type" value="Genomic_DNA"/>
</dbReference>
<dbReference type="InterPro" id="IPR001155">
    <property type="entry name" value="OxRdtase_FMN_N"/>
</dbReference>
<gene>
    <name evidence="3" type="ORF">ACFSL4_32720</name>
</gene>
<protein>
    <recommendedName>
        <fullName evidence="2">NADH:flavin oxidoreductase/NADH oxidase N-terminal domain-containing protein</fullName>
    </recommendedName>
</protein>
<proteinExistence type="predicted"/>
<name>A0ABW4J0Q3_9ACTN</name>
<dbReference type="InterPro" id="IPR013785">
    <property type="entry name" value="Aldolase_TIM"/>
</dbReference>
<comment type="caution">
    <text evidence="3">The sequence shown here is derived from an EMBL/GenBank/DDBJ whole genome shotgun (WGS) entry which is preliminary data.</text>
</comment>
<sequence length="161" mass="17335">MTTPALFEPARLGPLTLRNRFIEAATFEGMTKGAQAGDELIEFHRLHAAGGVAMTTVAYCAVAPEGRTERHQLQQVHADHLQRHPLRPGCGQGRLALNAEEGRPALRPAEGTAAHADRLPGRGPTGCRIRDEQHRTGRGHPAAGPRGAFRHPLAAVYPLRG</sequence>
<feature type="region of interest" description="Disordered" evidence="1">
    <location>
        <begin position="108"/>
        <end position="149"/>
    </location>
</feature>
<dbReference type="Proteomes" id="UP001597261">
    <property type="component" value="Unassembled WGS sequence"/>
</dbReference>